<keyword evidence="2" id="KW-1185">Reference proteome</keyword>
<organism evidence="1 2">
    <name type="scientific">Pholiota conissans</name>
    <dbReference type="NCBI Taxonomy" id="109636"/>
    <lineage>
        <taxon>Eukaryota</taxon>
        <taxon>Fungi</taxon>
        <taxon>Dikarya</taxon>
        <taxon>Basidiomycota</taxon>
        <taxon>Agaricomycotina</taxon>
        <taxon>Agaricomycetes</taxon>
        <taxon>Agaricomycetidae</taxon>
        <taxon>Agaricales</taxon>
        <taxon>Agaricineae</taxon>
        <taxon>Strophariaceae</taxon>
        <taxon>Pholiota</taxon>
    </lineage>
</organism>
<dbReference type="EMBL" id="MU155223">
    <property type="protein sequence ID" value="KAF9478934.1"/>
    <property type="molecule type" value="Genomic_DNA"/>
</dbReference>
<evidence type="ECO:0000313" key="1">
    <source>
        <dbReference type="EMBL" id="KAF9478934.1"/>
    </source>
</evidence>
<comment type="caution">
    <text evidence="1">The sequence shown here is derived from an EMBL/GenBank/DDBJ whole genome shotgun (WGS) entry which is preliminary data.</text>
</comment>
<dbReference type="Proteomes" id="UP000807469">
    <property type="component" value="Unassembled WGS sequence"/>
</dbReference>
<accession>A0A9P5Z2I3</accession>
<reference evidence="1" key="1">
    <citation type="submission" date="2020-11" db="EMBL/GenBank/DDBJ databases">
        <authorList>
            <consortium name="DOE Joint Genome Institute"/>
            <person name="Ahrendt S."/>
            <person name="Riley R."/>
            <person name="Andreopoulos W."/>
            <person name="Labutti K."/>
            <person name="Pangilinan J."/>
            <person name="Ruiz-Duenas F.J."/>
            <person name="Barrasa J.M."/>
            <person name="Sanchez-Garcia M."/>
            <person name="Camarero S."/>
            <person name="Miyauchi S."/>
            <person name="Serrano A."/>
            <person name="Linde D."/>
            <person name="Babiker R."/>
            <person name="Drula E."/>
            <person name="Ayuso-Fernandez I."/>
            <person name="Pacheco R."/>
            <person name="Padilla G."/>
            <person name="Ferreira P."/>
            <person name="Barriuso J."/>
            <person name="Kellner H."/>
            <person name="Castanera R."/>
            <person name="Alfaro M."/>
            <person name="Ramirez L."/>
            <person name="Pisabarro A.G."/>
            <person name="Kuo A."/>
            <person name="Tritt A."/>
            <person name="Lipzen A."/>
            <person name="He G."/>
            <person name="Yan M."/>
            <person name="Ng V."/>
            <person name="Cullen D."/>
            <person name="Martin F."/>
            <person name="Rosso M.-N."/>
            <person name="Henrissat B."/>
            <person name="Hibbett D."/>
            <person name="Martinez A.T."/>
            <person name="Grigoriev I.V."/>
        </authorList>
    </citation>
    <scope>NUCLEOTIDE SEQUENCE</scope>
    <source>
        <strain evidence="1">CIRM-BRFM 674</strain>
    </source>
</reference>
<gene>
    <name evidence="1" type="ORF">BDN70DRAFT_993793</name>
</gene>
<name>A0A9P5Z2I3_9AGAR</name>
<protein>
    <submittedName>
        <fullName evidence="1">Uncharacterized protein</fullName>
    </submittedName>
</protein>
<dbReference type="AlphaFoldDB" id="A0A9P5Z2I3"/>
<proteinExistence type="predicted"/>
<evidence type="ECO:0000313" key="2">
    <source>
        <dbReference type="Proteomes" id="UP000807469"/>
    </source>
</evidence>
<dbReference type="OrthoDB" id="3049306at2759"/>
<sequence length="193" mass="21289">MKMLETFYFDRTQYQYNISHKNFSYTTLAKEIYKKRANRLTSTMHTGMNIVAIPFTGGFSGISAILTCRNVSVESQKLSMLEVEWARRGQTMLPHRTITDVIHITIAVGTSLLTIGIDVLGMSDCVMDQFIEGTPVVFDLDGHLISEALQTAAAHRRSGDAVDQGVSSLGGWTTNQVVMNESKAVQHIPSGDS</sequence>